<evidence type="ECO:0000256" key="1">
    <source>
        <dbReference type="SAM" id="Phobius"/>
    </source>
</evidence>
<gene>
    <name evidence="2" type="ORF">SAMN04488505_1011104</name>
</gene>
<dbReference type="OrthoDB" id="952577at2"/>
<organism evidence="2 3">
    <name type="scientific">Chitinophaga rupis</name>
    <dbReference type="NCBI Taxonomy" id="573321"/>
    <lineage>
        <taxon>Bacteria</taxon>
        <taxon>Pseudomonadati</taxon>
        <taxon>Bacteroidota</taxon>
        <taxon>Chitinophagia</taxon>
        <taxon>Chitinophagales</taxon>
        <taxon>Chitinophagaceae</taxon>
        <taxon>Chitinophaga</taxon>
    </lineage>
</organism>
<dbReference type="EMBL" id="FOBB01000001">
    <property type="protein sequence ID" value="SEK90262.1"/>
    <property type="molecule type" value="Genomic_DNA"/>
</dbReference>
<name>A0A1H7KU21_9BACT</name>
<dbReference type="RefSeq" id="WP_089907230.1">
    <property type="nucleotide sequence ID" value="NZ_FOBB01000001.1"/>
</dbReference>
<dbReference type="STRING" id="573321.SAMN04488505_1011104"/>
<keyword evidence="1" id="KW-1133">Transmembrane helix</keyword>
<protein>
    <submittedName>
        <fullName evidence="2">Uncharacterized protein</fullName>
    </submittedName>
</protein>
<keyword evidence="1" id="KW-0812">Transmembrane</keyword>
<keyword evidence="1" id="KW-0472">Membrane</keyword>
<dbReference type="Proteomes" id="UP000198984">
    <property type="component" value="Unassembled WGS sequence"/>
</dbReference>
<accession>A0A1H7KU21</accession>
<proteinExistence type="predicted"/>
<sequence length="157" mass="18125">MDLKTYIDSGAIECCLLGLATPDEEGQLDHMRRRYPELESEISVVAFKLQQAAMAGGVTPPAQVWEYISHKVQWETGEKRRRRKRREPPAYTVINLQEAPRNQHMQVSIWWRCIFIGLCVLLIALLASSIYFYNKYQELENRLLHNYPASTAPASTK</sequence>
<dbReference type="AlphaFoldDB" id="A0A1H7KU21"/>
<evidence type="ECO:0000313" key="2">
    <source>
        <dbReference type="EMBL" id="SEK90262.1"/>
    </source>
</evidence>
<reference evidence="2 3" key="1">
    <citation type="submission" date="2016-10" db="EMBL/GenBank/DDBJ databases">
        <authorList>
            <person name="de Groot N.N."/>
        </authorList>
    </citation>
    <scope>NUCLEOTIDE SEQUENCE [LARGE SCALE GENOMIC DNA]</scope>
    <source>
        <strain evidence="2 3">DSM 21039</strain>
    </source>
</reference>
<keyword evidence="3" id="KW-1185">Reference proteome</keyword>
<feature type="transmembrane region" description="Helical" evidence="1">
    <location>
        <begin position="109"/>
        <end position="133"/>
    </location>
</feature>
<evidence type="ECO:0000313" key="3">
    <source>
        <dbReference type="Proteomes" id="UP000198984"/>
    </source>
</evidence>